<dbReference type="InterPro" id="IPR037346">
    <property type="entry name" value="SOCS7_SOCS"/>
</dbReference>
<evidence type="ECO:0000313" key="9">
    <source>
        <dbReference type="EMBL" id="MBY70240.1"/>
    </source>
</evidence>
<dbReference type="SUPFAM" id="SSF55550">
    <property type="entry name" value="SH2 domain"/>
    <property type="match status" value="1"/>
</dbReference>
<dbReference type="OrthoDB" id="6426624at2759"/>
<dbReference type="Gene3D" id="3.30.505.10">
    <property type="entry name" value="SH2 domain"/>
    <property type="match status" value="1"/>
</dbReference>
<keyword evidence="2" id="KW-0734">Signal transduction inhibitor</keyword>
<dbReference type="InterPro" id="IPR035866">
    <property type="entry name" value="SOCS7_SH2"/>
</dbReference>
<evidence type="ECO:0000256" key="1">
    <source>
        <dbReference type="ARBA" id="ARBA00022604"/>
    </source>
</evidence>
<sequence>MDSPTSEVLLLSEDDSGLLVNGSFSNSSASSNSNKHSLQFKYKESDDELSISQEDSLIDDSDASYTQQFNTLKKCPSVQKSENPIQPPIEFQDSPCCSLNVYSPPLEFKDNQCRYICSPVYTNDCMIRVEQYADDFVKSLINDSLKHLDPLSDTRQFKQQKLYHNLGIYWKTNYRLPNGSNNSLLSTISSSHNSLFNIVSSDDSNFISSAVSHDALNSDTYTLPIDSSPFNVAFRRPLRKKRKLRDQCHSIPFSKKSGEKCVSVQEPIHMTVKDVRTILHNIYSNTTESSKPQVINVPKCSNVQNAHNKENVNKLASSTCKIRKHPLLVNIKHKKSKDNSTSDDKSGHGSSHSTRKIFCSSPFISSTKSNFSFSLKQTFCNIFRSRKNTSIELEPGSNPTDTVVLLDVTKETTFEKRALPPVPNDDGHRDTYERETSMDFATSIEKVKDYGWYWGPISGEAAEKILSSEPDGSFIVRDSSDDHYIFSLTFKLNGFVRHVRIEHDQGNFSFGSCTKFKSHTIVEFVENAVEHSRSGRYLFFLHRRPILGPMRVQLLHPVSRFKQIQSLQHMCRFVILKMVRRDLIHKLPLPRRLIDYLNTPHYYCEQLGSTDSSKSSTPTPAVHLISFTPP</sequence>
<dbReference type="GO" id="GO:0035556">
    <property type="term" value="P:intracellular signal transduction"/>
    <property type="evidence" value="ECO:0007669"/>
    <property type="project" value="InterPro"/>
</dbReference>
<dbReference type="PROSITE" id="PS50001">
    <property type="entry name" value="SH2"/>
    <property type="match status" value="1"/>
</dbReference>
<feature type="domain" description="SH2" evidence="7">
    <location>
        <begin position="452"/>
        <end position="558"/>
    </location>
</feature>
<evidence type="ECO:0000259" key="8">
    <source>
        <dbReference type="PROSITE" id="PS50225"/>
    </source>
</evidence>
<accession>A0A2S2PXZ6</accession>
<dbReference type="EMBL" id="GGMS01001037">
    <property type="protein sequence ID" value="MBY70240.1"/>
    <property type="molecule type" value="Transcribed_RNA"/>
</dbReference>
<dbReference type="Pfam" id="PF00017">
    <property type="entry name" value="SH2"/>
    <property type="match status" value="1"/>
</dbReference>
<reference evidence="11" key="2">
    <citation type="submission" date="2025-04" db="UniProtKB">
        <authorList>
            <consortium name="RefSeq"/>
        </authorList>
    </citation>
    <scope>IDENTIFICATION</scope>
    <source>
        <tissue evidence="11">Whole body</tissue>
    </source>
</reference>
<dbReference type="GO" id="GO:0009968">
    <property type="term" value="P:negative regulation of signal transduction"/>
    <property type="evidence" value="ECO:0007669"/>
    <property type="project" value="UniProtKB-KW"/>
</dbReference>
<organism evidence="9">
    <name type="scientific">Sipha flava</name>
    <name type="common">yellow sugarcane aphid</name>
    <dbReference type="NCBI Taxonomy" id="143950"/>
    <lineage>
        <taxon>Eukaryota</taxon>
        <taxon>Metazoa</taxon>
        <taxon>Ecdysozoa</taxon>
        <taxon>Arthropoda</taxon>
        <taxon>Hexapoda</taxon>
        <taxon>Insecta</taxon>
        <taxon>Pterygota</taxon>
        <taxon>Neoptera</taxon>
        <taxon>Paraneoptera</taxon>
        <taxon>Hemiptera</taxon>
        <taxon>Sternorrhyncha</taxon>
        <taxon>Aphidomorpha</taxon>
        <taxon>Aphidoidea</taxon>
        <taxon>Aphididae</taxon>
        <taxon>Sipha</taxon>
    </lineage>
</organism>
<dbReference type="SUPFAM" id="SSF158235">
    <property type="entry name" value="SOCS box-like"/>
    <property type="match status" value="1"/>
</dbReference>
<evidence type="ECO:0000259" key="7">
    <source>
        <dbReference type="PROSITE" id="PS50001"/>
    </source>
</evidence>
<feature type="region of interest" description="Disordered" evidence="6">
    <location>
        <begin position="331"/>
        <end position="354"/>
    </location>
</feature>
<keyword evidence="3" id="KW-0833">Ubl conjugation pathway</keyword>
<dbReference type="Proteomes" id="UP000694846">
    <property type="component" value="Unplaced"/>
</dbReference>
<dbReference type="SMART" id="SM00253">
    <property type="entry name" value="SOCS"/>
    <property type="match status" value="1"/>
</dbReference>
<keyword evidence="4 5" id="KW-0727">SH2 domain</keyword>
<evidence type="ECO:0000256" key="2">
    <source>
        <dbReference type="ARBA" id="ARBA00022700"/>
    </source>
</evidence>
<evidence type="ECO:0000256" key="4">
    <source>
        <dbReference type="ARBA" id="ARBA00022999"/>
    </source>
</evidence>
<keyword evidence="10" id="KW-1185">Reference proteome</keyword>
<keyword evidence="1" id="KW-0341">Growth regulation</keyword>
<dbReference type="GO" id="GO:0046854">
    <property type="term" value="P:phosphatidylinositol phosphate biosynthetic process"/>
    <property type="evidence" value="ECO:0007669"/>
    <property type="project" value="TreeGrafter"/>
</dbReference>
<dbReference type="InterPro" id="IPR036860">
    <property type="entry name" value="SH2_dom_sf"/>
</dbReference>
<dbReference type="PROSITE" id="PS50225">
    <property type="entry name" value="SOCS"/>
    <property type="match status" value="1"/>
</dbReference>
<gene>
    <name evidence="9" type="primary">SOCS7</name>
    <name evidence="11" type="synonym">LOC112693388</name>
    <name evidence="9" type="ORF">g.28351</name>
</gene>
<dbReference type="InterPro" id="IPR036036">
    <property type="entry name" value="SOCS_box-like_dom_sf"/>
</dbReference>
<reference evidence="9" key="1">
    <citation type="submission" date="2018-04" db="EMBL/GenBank/DDBJ databases">
        <title>Transcriptome assembly of Sipha flava.</title>
        <authorList>
            <person name="Scully E.D."/>
            <person name="Geib S.M."/>
            <person name="Palmer N.A."/>
            <person name="Koch K."/>
            <person name="Bradshaw J."/>
            <person name="Heng-Moss T."/>
            <person name="Sarath G."/>
        </authorList>
    </citation>
    <scope>NUCLEOTIDE SEQUENCE</scope>
</reference>
<dbReference type="CDD" id="cd03741">
    <property type="entry name" value="SOCS_SOCS7"/>
    <property type="match status" value="1"/>
</dbReference>
<evidence type="ECO:0000256" key="3">
    <source>
        <dbReference type="ARBA" id="ARBA00022786"/>
    </source>
</evidence>
<dbReference type="Pfam" id="PF07525">
    <property type="entry name" value="SOCS_box"/>
    <property type="match status" value="1"/>
</dbReference>
<dbReference type="SMART" id="SM00252">
    <property type="entry name" value="SH2"/>
    <property type="match status" value="1"/>
</dbReference>
<dbReference type="PANTHER" id="PTHR10155:SF5">
    <property type="entry name" value="SUPPRESSOR OF CYTOKINE SIGNALING 7"/>
    <property type="match status" value="1"/>
</dbReference>
<dbReference type="PANTHER" id="PTHR10155">
    <property type="entry name" value="PHOSPHATIDYLINOSITOL 3-KINASE REGULATORY SUBUNIT"/>
    <property type="match status" value="1"/>
</dbReference>
<feature type="compositionally biased region" description="Basic and acidic residues" evidence="6">
    <location>
        <begin position="337"/>
        <end position="347"/>
    </location>
</feature>
<name>A0A2S2PXZ6_9HEMI</name>
<dbReference type="InterPro" id="IPR000980">
    <property type="entry name" value="SH2"/>
</dbReference>
<feature type="domain" description="SOCS box" evidence="8">
    <location>
        <begin position="553"/>
        <end position="603"/>
    </location>
</feature>
<proteinExistence type="predicted"/>
<dbReference type="GO" id="GO:0005942">
    <property type="term" value="C:phosphatidylinositol 3-kinase complex"/>
    <property type="evidence" value="ECO:0007669"/>
    <property type="project" value="TreeGrafter"/>
</dbReference>
<dbReference type="AlphaFoldDB" id="A0A2S2PXZ6"/>
<evidence type="ECO:0000313" key="11">
    <source>
        <dbReference type="RefSeq" id="XP_025424213.1"/>
    </source>
</evidence>
<dbReference type="GO" id="GO:0046935">
    <property type="term" value="F:1-phosphatidylinositol-3-kinase regulator activity"/>
    <property type="evidence" value="ECO:0007669"/>
    <property type="project" value="TreeGrafter"/>
</dbReference>
<dbReference type="InterPro" id="IPR001496">
    <property type="entry name" value="SOCS_box"/>
</dbReference>
<protein>
    <submittedName>
        <fullName evidence="9">Suppressor of cytokine signaling 7</fullName>
    </submittedName>
    <submittedName>
        <fullName evidence="11">Uncharacterized protein LOC112693388</fullName>
    </submittedName>
</protein>
<evidence type="ECO:0000256" key="5">
    <source>
        <dbReference type="PROSITE-ProRule" id="PRU00191"/>
    </source>
</evidence>
<dbReference type="SMART" id="SM00969">
    <property type="entry name" value="SOCS_box"/>
    <property type="match status" value="1"/>
</dbReference>
<dbReference type="CDD" id="cd10388">
    <property type="entry name" value="SH2_SOCS7"/>
    <property type="match status" value="1"/>
</dbReference>
<dbReference type="RefSeq" id="XP_025424213.1">
    <property type="nucleotide sequence ID" value="XM_025568428.1"/>
</dbReference>
<evidence type="ECO:0000256" key="6">
    <source>
        <dbReference type="SAM" id="MobiDB-lite"/>
    </source>
</evidence>
<evidence type="ECO:0000313" key="10">
    <source>
        <dbReference type="Proteomes" id="UP000694846"/>
    </source>
</evidence>